<feature type="region of interest" description="Disordered" evidence="1">
    <location>
        <begin position="62"/>
        <end position="133"/>
    </location>
</feature>
<reference evidence="2 3" key="1">
    <citation type="journal article" date="2010" name="Nature">
        <title>Nitrite-driven anaerobic methane oxidation by oxygenic bacteria.</title>
        <authorList>
            <person name="Ettwig K.F."/>
            <person name="Butler M.K."/>
            <person name="Le Paslier D."/>
            <person name="Pelletier E."/>
            <person name="Mangenot S."/>
            <person name="Kuypers M.M.M."/>
            <person name="Schreiber F."/>
            <person name="Dutilh B.E."/>
            <person name="Zedelius J."/>
            <person name="de Beer D."/>
            <person name="Gloerich J."/>
            <person name="Wessels H.J.C.T."/>
            <person name="van Allen T."/>
            <person name="Luesken F."/>
            <person name="Wu M."/>
            <person name="van de Pas-Schoonen K.T."/>
            <person name="Op den Camp H.J.M."/>
            <person name="Janssen-Megens E.M."/>
            <person name="Francoijs K-J."/>
            <person name="Stunnenberg H."/>
            <person name="Weissenbach J."/>
            <person name="Jetten M.S.M."/>
            <person name="Strous M."/>
        </authorList>
    </citation>
    <scope>NUCLEOTIDE SEQUENCE [LARGE SCALE GENOMIC DNA]</scope>
</reference>
<dbReference type="EMBL" id="FP565575">
    <property type="protein sequence ID" value="CBE69974.1"/>
    <property type="molecule type" value="Genomic_DNA"/>
</dbReference>
<sequence>MRHNTLIVQGVIEFGKQFPVGASPFSLSDRKQCQDLFHLSFHLSKIVPIGVGNFHVQRTENGDDQRCHGGLEEKEGADLEIGEGGVRKPDQPARGLVGNRGHEGQVYQPDLGQRPEGHEQHEVAQRQDEDAHRQEMEMTDFEQDLITARRHELRLGPPVVSDDGLVIKPHLIKEEQCVGEPQARAVKEKPQNDGAKQPVLGPLSGDDETHYRSPFAIST</sequence>
<proteinExistence type="predicted"/>
<dbReference type="KEGG" id="mox:DAMO_2901"/>
<evidence type="ECO:0000313" key="3">
    <source>
        <dbReference type="Proteomes" id="UP000006898"/>
    </source>
</evidence>
<gene>
    <name evidence="2" type="ORF">DAMO_2901</name>
</gene>
<name>D5MLR7_METO1</name>
<dbReference type="HOGENOM" id="CLU_1259523_0_0_0"/>
<evidence type="ECO:0000256" key="1">
    <source>
        <dbReference type="SAM" id="MobiDB-lite"/>
    </source>
</evidence>
<evidence type="ECO:0000313" key="2">
    <source>
        <dbReference type="EMBL" id="CBE69974.1"/>
    </source>
</evidence>
<dbReference type="Proteomes" id="UP000006898">
    <property type="component" value="Chromosome"/>
</dbReference>
<accession>D5MLR7</accession>
<feature type="compositionally biased region" description="Basic and acidic residues" evidence="1">
    <location>
        <begin position="62"/>
        <end position="77"/>
    </location>
</feature>
<feature type="region of interest" description="Disordered" evidence="1">
    <location>
        <begin position="178"/>
        <end position="219"/>
    </location>
</feature>
<dbReference type="STRING" id="671143.DAMO_2901"/>
<organism evidence="2 3">
    <name type="scientific">Methylomirabilis oxygeniifera</name>
    <dbReference type="NCBI Taxonomy" id="671143"/>
    <lineage>
        <taxon>Bacteria</taxon>
        <taxon>Candidatus Methylomirabilota</taxon>
        <taxon>Candidatus Methylomirabilia</taxon>
        <taxon>Candidatus Methylomirabilales</taxon>
        <taxon>Candidatus Methylomirabilaceae</taxon>
        <taxon>Candidatus Methylomirabilis</taxon>
    </lineage>
</organism>
<protein>
    <submittedName>
        <fullName evidence="2">Uncharacterized protein</fullName>
    </submittedName>
</protein>
<feature type="compositionally biased region" description="Basic and acidic residues" evidence="1">
    <location>
        <begin position="113"/>
        <end position="133"/>
    </location>
</feature>
<dbReference type="AlphaFoldDB" id="D5MLR7"/>